<organism evidence="2 3">
    <name type="scientific">Phytohabitans kaempferiae</name>
    <dbReference type="NCBI Taxonomy" id="1620943"/>
    <lineage>
        <taxon>Bacteria</taxon>
        <taxon>Bacillati</taxon>
        <taxon>Actinomycetota</taxon>
        <taxon>Actinomycetes</taxon>
        <taxon>Micromonosporales</taxon>
        <taxon>Micromonosporaceae</taxon>
    </lineage>
</organism>
<proteinExistence type="predicted"/>
<keyword evidence="1" id="KW-1133">Transmembrane helix</keyword>
<dbReference type="RefSeq" id="WP_377259984.1">
    <property type="nucleotide sequence ID" value="NZ_JBHLUH010000077.1"/>
</dbReference>
<dbReference type="InterPro" id="IPR045728">
    <property type="entry name" value="DUF6082"/>
</dbReference>
<comment type="caution">
    <text evidence="2">The sequence shown here is derived from an EMBL/GenBank/DDBJ whole genome shotgun (WGS) entry which is preliminary data.</text>
</comment>
<dbReference type="Pfam" id="PF19560">
    <property type="entry name" value="DUF6082"/>
    <property type="match status" value="1"/>
</dbReference>
<gene>
    <name evidence="2" type="ORF">ACFFIA_35610</name>
</gene>
<evidence type="ECO:0000313" key="3">
    <source>
        <dbReference type="Proteomes" id="UP001589867"/>
    </source>
</evidence>
<keyword evidence="1" id="KW-0812">Transmembrane</keyword>
<name>A0ABV6ME01_9ACTN</name>
<accession>A0ABV6ME01</accession>
<feature type="transmembrane region" description="Helical" evidence="1">
    <location>
        <begin position="46"/>
        <end position="64"/>
    </location>
</feature>
<dbReference type="EMBL" id="JBHLUH010000077">
    <property type="protein sequence ID" value="MFC0532958.1"/>
    <property type="molecule type" value="Genomic_DNA"/>
</dbReference>
<dbReference type="Proteomes" id="UP001589867">
    <property type="component" value="Unassembled WGS sequence"/>
</dbReference>
<keyword evidence="3" id="KW-1185">Reference proteome</keyword>
<sequence>MVLIVATAVVAPAIITATVVWLAPTDDESTDQLAKLSAIGEAFGTVSAALSAVALIGIATSLYFQMQQTRVARIEASRTMRMQLLQFALGKPRYLAPRHLFVGRTPVRPPR</sequence>
<evidence type="ECO:0000256" key="1">
    <source>
        <dbReference type="SAM" id="Phobius"/>
    </source>
</evidence>
<reference evidence="2 3" key="1">
    <citation type="submission" date="2024-09" db="EMBL/GenBank/DDBJ databases">
        <authorList>
            <person name="Sun Q."/>
            <person name="Mori K."/>
        </authorList>
    </citation>
    <scope>NUCLEOTIDE SEQUENCE [LARGE SCALE GENOMIC DNA]</scope>
    <source>
        <strain evidence="2 3">TBRC 3947</strain>
    </source>
</reference>
<evidence type="ECO:0000313" key="2">
    <source>
        <dbReference type="EMBL" id="MFC0532958.1"/>
    </source>
</evidence>
<keyword evidence="1" id="KW-0472">Membrane</keyword>
<protein>
    <submittedName>
        <fullName evidence="2">DUF6082 family protein</fullName>
    </submittedName>
</protein>